<feature type="transmembrane region" description="Helical" evidence="2">
    <location>
        <begin position="57"/>
        <end position="79"/>
    </location>
</feature>
<gene>
    <name evidence="3" type="ORF">PPERSA_05951</name>
</gene>
<organism evidence="3 4">
    <name type="scientific">Pseudocohnilembus persalinus</name>
    <name type="common">Ciliate</name>
    <dbReference type="NCBI Taxonomy" id="266149"/>
    <lineage>
        <taxon>Eukaryota</taxon>
        <taxon>Sar</taxon>
        <taxon>Alveolata</taxon>
        <taxon>Ciliophora</taxon>
        <taxon>Intramacronucleata</taxon>
        <taxon>Oligohymenophorea</taxon>
        <taxon>Scuticociliatia</taxon>
        <taxon>Philasterida</taxon>
        <taxon>Pseudocohnilembidae</taxon>
        <taxon>Pseudocohnilembus</taxon>
    </lineage>
</organism>
<keyword evidence="2" id="KW-0812">Transmembrane</keyword>
<feature type="compositionally biased region" description="Basic and acidic residues" evidence="1">
    <location>
        <begin position="127"/>
        <end position="143"/>
    </location>
</feature>
<keyword evidence="2" id="KW-1133">Transmembrane helix</keyword>
<feature type="region of interest" description="Disordered" evidence="1">
    <location>
        <begin position="122"/>
        <end position="143"/>
    </location>
</feature>
<evidence type="ECO:0008006" key="5">
    <source>
        <dbReference type="Google" id="ProtNLM"/>
    </source>
</evidence>
<keyword evidence="2" id="KW-0472">Membrane</keyword>
<dbReference type="InParanoid" id="A0A0V0R471"/>
<evidence type="ECO:0000256" key="2">
    <source>
        <dbReference type="SAM" id="Phobius"/>
    </source>
</evidence>
<evidence type="ECO:0000313" key="4">
    <source>
        <dbReference type="Proteomes" id="UP000054937"/>
    </source>
</evidence>
<feature type="transmembrane region" description="Helical" evidence="2">
    <location>
        <begin position="28"/>
        <end position="50"/>
    </location>
</feature>
<name>A0A0V0R471_PSEPJ</name>
<dbReference type="EMBL" id="LDAU01000053">
    <property type="protein sequence ID" value="KRX09282.1"/>
    <property type="molecule type" value="Genomic_DNA"/>
</dbReference>
<evidence type="ECO:0000256" key="1">
    <source>
        <dbReference type="SAM" id="MobiDB-lite"/>
    </source>
</evidence>
<accession>A0A0V0R471</accession>
<dbReference type="AlphaFoldDB" id="A0A0V0R471"/>
<protein>
    <recommendedName>
        <fullName evidence="5">Transmembrane protein</fullName>
    </recommendedName>
</protein>
<keyword evidence="4" id="KW-1185">Reference proteome</keyword>
<proteinExistence type="predicted"/>
<dbReference type="Proteomes" id="UP000054937">
    <property type="component" value="Unassembled WGS sequence"/>
</dbReference>
<reference evidence="3 4" key="1">
    <citation type="journal article" date="2015" name="Sci. Rep.">
        <title>Genome of the facultative scuticociliatosis pathogen Pseudocohnilembus persalinus provides insight into its virulence through horizontal gene transfer.</title>
        <authorList>
            <person name="Xiong J."/>
            <person name="Wang G."/>
            <person name="Cheng J."/>
            <person name="Tian M."/>
            <person name="Pan X."/>
            <person name="Warren A."/>
            <person name="Jiang C."/>
            <person name="Yuan D."/>
            <person name="Miao W."/>
        </authorList>
    </citation>
    <scope>NUCLEOTIDE SEQUENCE [LARGE SCALE GENOMIC DNA]</scope>
    <source>
        <strain evidence="3">36N120E</strain>
    </source>
</reference>
<feature type="transmembrane region" description="Helical" evidence="2">
    <location>
        <begin position="85"/>
        <end position="103"/>
    </location>
</feature>
<comment type="caution">
    <text evidence="3">The sequence shown here is derived from an EMBL/GenBank/DDBJ whole genome shotgun (WGS) entry which is preliminary data.</text>
</comment>
<evidence type="ECO:0000313" key="3">
    <source>
        <dbReference type="EMBL" id="KRX09282.1"/>
    </source>
</evidence>
<sequence length="143" mass="16546">MDDQNDIINQSNNFRMSDLNRISITPSFILYILFSLSQIMAPVYGIILSFKKQQCNLLMGPQLVTGALLQSLLLIYGLLFGVQELALPLFLGIMLIFLWVYHFKAGTYALLQNFKKNEETAQQLNEQKNERQNKQEIKEKKDQ</sequence>